<dbReference type="GO" id="GO:0046872">
    <property type="term" value="F:metal ion binding"/>
    <property type="evidence" value="ECO:0007669"/>
    <property type="project" value="InterPro"/>
</dbReference>
<dbReference type="PROSITE" id="PS50975">
    <property type="entry name" value="ATP_GRASP"/>
    <property type="match status" value="1"/>
</dbReference>
<evidence type="ECO:0000313" key="5">
    <source>
        <dbReference type="WBParaSite" id="jg16998"/>
    </source>
</evidence>
<keyword evidence="1" id="KW-0436">Ligase</keyword>
<reference evidence="5" key="1">
    <citation type="submission" date="2022-11" db="UniProtKB">
        <authorList>
            <consortium name="WormBaseParasite"/>
        </authorList>
    </citation>
    <scope>IDENTIFICATION</scope>
</reference>
<dbReference type="GO" id="GO:0008716">
    <property type="term" value="F:D-alanine-D-alanine ligase activity"/>
    <property type="evidence" value="ECO:0007669"/>
    <property type="project" value="InterPro"/>
</dbReference>
<keyword evidence="2" id="KW-0067">ATP-binding</keyword>
<keyword evidence="4" id="KW-1185">Reference proteome</keyword>
<accession>A0A915DA23</accession>
<evidence type="ECO:0000256" key="2">
    <source>
        <dbReference type="PROSITE-ProRule" id="PRU00409"/>
    </source>
</evidence>
<sequence length="72" mass="8222">MAHKALRCRTVSRSDFRVTNSGEVYFLETNAQPGLVRDWSLLPLIAKANGIEYKHIIQTILRDANYECCINP</sequence>
<evidence type="ECO:0000313" key="4">
    <source>
        <dbReference type="Proteomes" id="UP000887574"/>
    </source>
</evidence>
<dbReference type="Proteomes" id="UP000887574">
    <property type="component" value="Unplaced"/>
</dbReference>
<name>A0A915DA23_9BILA</name>
<dbReference type="InterPro" id="IPR011761">
    <property type="entry name" value="ATP-grasp"/>
</dbReference>
<proteinExistence type="predicted"/>
<evidence type="ECO:0000256" key="1">
    <source>
        <dbReference type="ARBA" id="ARBA00022598"/>
    </source>
</evidence>
<organism evidence="4 5">
    <name type="scientific">Ditylenchus dipsaci</name>
    <dbReference type="NCBI Taxonomy" id="166011"/>
    <lineage>
        <taxon>Eukaryota</taxon>
        <taxon>Metazoa</taxon>
        <taxon>Ecdysozoa</taxon>
        <taxon>Nematoda</taxon>
        <taxon>Chromadorea</taxon>
        <taxon>Rhabditida</taxon>
        <taxon>Tylenchina</taxon>
        <taxon>Tylenchomorpha</taxon>
        <taxon>Sphaerularioidea</taxon>
        <taxon>Anguinidae</taxon>
        <taxon>Anguininae</taxon>
        <taxon>Ditylenchus</taxon>
    </lineage>
</organism>
<keyword evidence="2" id="KW-0547">Nucleotide-binding</keyword>
<protein>
    <submittedName>
        <fullName evidence="5">ATP-grasp domain-containing protein</fullName>
    </submittedName>
</protein>
<dbReference type="SUPFAM" id="SSF56059">
    <property type="entry name" value="Glutathione synthetase ATP-binding domain-like"/>
    <property type="match status" value="1"/>
</dbReference>
<feature type="domain" description="ATP-grasp" evidence="3">
    <location>
        <begin position="4"/>
        <end position="62"/>
    </location>
</feature>
<dbReference type="WBParaSite" id="jg16998">
    <property type="protein sequence ID" value="jg16998"/>
    <property type="gene ID" value="jg16998"/>
</dbReference>
<dbReference type="Pfam" id="PF07478">
    <property type="entry name" value="Dala_Dala_lig_C"/>
    <property type="match status" value="1"/>
</dbReference>
<dbReference type="Gene3D" id="3.30.470.20">
    <property type="entry name" value="ATP-grasp fold, B domain"/>
    <property type="match status" value="1"/>
</dbReference>
<dbReference type="InterPro" id="IPR011095">
    <property type="entry name" value="Dala_Dala_lig_C"/>
</dbReference>
<dbReference type="AlphaFoldDB" id="A0A915DA23"/>
<dbReference type="GO" id="GO:0005524">
    <property type="term" value="F:ATP binding"/>
    <property type="evidence" value="ECO:0007669"/>
    <property type="project" value="UniProtKB-UniRule"/>
</dbReference>
<evidence type="ECO:0000259" key="3">
    <source>
        <dbReference type="PROSITE" id="PS50975"/>
    </source>
</evidence>